<dbReference type="SMART" id="SM00530">
    <property type="entry name" value="HTH_XRE"/>
    <property type="match status" value="1"/>
</dbReference>
<evidence type="ECO:0000313" key="3">
    <source>
        <dbReference type="Proteomes" id="UP000707245"/>
    </source>
</evidence>
<comment type="caution">
    <text evidence="2">The sequence shown here is derived from an EMBL/GenBank/DDBJ whole genome shotgun (WGS) entry which is preliminary data.</text>
</comment>
<protein>
    <submittedName>
        <fullName evidence="2">Helix-turn-helix transcriptional regulator</fullName>
    </submittedName>
</protein>
<dbReference type="Gene3D" id="1.10.260.40">
    <property type="entry name" value="lambda repressor-like DNA-binding domains"/>
    <property type="match status" value="1"/>
</dbReference>
<dbReference type="Proteomes" id="UP000707245">
    <property type="component" value="Unassembled WGS sequence"/>
</dbReference>
<dbReference type="CDD" id="cd00093">
    <property type="entry name" value="HTH_XRE"/>
    <property type="match status" value="1"/>
</dbReference>
<sequence length="100" mass="11137">MSINPIPGRIKQARVSKGISQKELGIRIGLDQSSASSRMNHYEKGRHTPDIPTLKRVADELGVPLAYFFCESDLSAKLSCLIDNLSEKEKAELILKLNKQ</sequence>
<evidence type="ECO:0000313" key="2">
    <source>
        <dbReference type="EMBL" id="MBE0459922.1"/>
    </source>
</evidence>
<accession>A0ABR9FSV9</accession>
<dbReference type="InterPro" id="IPR001387">
    <property type="entry name" value="Cro/C1-type_HTH"/>
</dbReference>
<evidence type="ECO:0000259" key="1">
    <source>
        <dbReference type="PROSITE" id="PS50943"/>
    </source>
</evidence>
<dbReference type="Pfam" id="PF01381">
    <property type="entry name" value="HTH_3"/>
    <property type="match status" value="1"/>
</dbReference>
<feature type="domain" description="HTH cro/C1-type" evidence="1">
    <location>
        <begin position="10"/>
        <end position="68"/>
    </location>
</feature>
<proteinExistence type="predicted"/>
<organism evidence="2 3">
    <name type="scientific">Pseudoalteromonas prydzensis</name>
    <dbReference type="NCBI Taxonomy" id="182141"/>
    <lineage>
        <taxon>Bacteria</taxon>
        <taxon>Pseudomonadati</taxon>
        <taxon>Pseudomonadota</taxon>
        <taxon>Gammaproteobacteria</taxon>
        <taxon>Alteromonadales</taxon>
        <taxon>Pseudoalteromonadaceae</taxon>
        <taxon>Pseudoalteromonas</taxon>
    </lineage>
</organism>
<dbReference type="InterPro" id="IPR010982">
    <property type="entry name" value="Lambda_DNA-bd_dom_sf"/>
</dbReference>
<dbReference type="PROSITE" id="PS50943">
    <property type="entry name" value="HTH_CROC1"/>
    <property type="match status" value="1"/>
</dbReference>
<dbReference type="SUPFAM" id="SSF47413">
    <property type="entry name" value="lambda repressor-like DNA-binding domains"/>
    <property type="match status" value="1"/>
</dbReference>
<dbReference type="RefSeq" id="WP_064435911.1">
    <property type="nucleotide sequence ID" value="NZ_RRZA01000144.1"/>
</dbReference>
<gene>
    <name evidence="2" type="ORF">EI167_21375</name>
</gene>
<name>A0ABR9FSV9_9GAMM</name>
<reference evidence="2 3" key="1">
    <citation type="submission" date="2020-07" db="EMBL/GenBank/DDBJ databases">
        <title>Halophilic bacteria isolated from french cheeses.</title>
        <authorList>
            <person name="Kothe C.I."/>
            <person name="Farah-Kraiem B."/>
            <person name="Renault P."/>
            <person name="Dridi B."/>
        </authorList>
    </citation>
    <scope>NUCLEOTIDE SEQUENCE [LARGE SCALE GENOMIC DNA]</scope>
    <source>
        <strain evidence="2 3">FME14</strain>
    </source>
</reference>
<dbReference type="EMBL" id="RRZA01000144">
    <property type="protein sequence ID" value="MBE0459922.1"/>
    <property type="molecule type" value="Genomic_DNA"/>
</dbReference>
<keyword evidence="3" id="KW-1185">Reference proteome</keyword>